<dbReference type="Proteomes" id="UP001288387">
    <property type="component" value="Unassembled WGS sequence"/>
</dbReference>
<evidence type="ECO:0000313" key="2">
    <source>
        <dbReference type="Proteomes" id="UP001288387"/>
    </source>
</evidence>
<reference evidence="1" key="1">
    <citation type="submission" date="2023-12" db="EMBL/GenBank/DDBJ databases">
        <title>'Antibacterial potential of Stenotrophomonas maltophilia cystic fibrosis isolates' (manuscript under preparation).</title>
        <authorList>
            <person name="Crisan C.V."/>
            <person name="Pettis M."/>
            <person name="Goldberg J.B."/>
        </authorList>
    </citation>
    <scope>NUCLEOTIDE SEQUENCE</scope>
    <source>
        <strain evidence="1">CCV129</strain>
    </source>
</reference>
<accession>A0AAJ2WQ02</accession>
<organism evidence="1 2">
    <name type="scientific">Stenotrophomonas maltophilia</name>
    <name type="common">Pseudomonas maltophilia</name>
    <name type="synonym">Xanthomonas maltophilia</name>
    <dbReference type="NCBI Taxonomy" id="40324"/>
    <lineage>
        <taxon>Bacteria</taxon>
        <taxon>Pseudomonadati</taxon>
        <taxon>Pseudomonadota</taxon>
        <taxon>Gammaproteobacteria</taxon>
        <taxon>Lysobacterales</taxon>
        <taxon>Lysobacteraceae</taxon>
        <taxon>Stenotrophomonas</taxon>
        <taxon>Stenotrophomonas maltophilia group</taxon>
    </lineage>
</organism>
<evidence type="ECO:0000313" key="1">
    <source>
        <dbReference type="EMBL" id="MDZ5767276.1"/>
    </source>
</evidence>
<dbReference type="AlphaFoldDB" id="A0AAJ2WQ02"/>
<comment type="caution">
    <text evidence="1">The sequence shown here is derived from an EMBL/GenBank/DDBJ whole genome shotgun (WGS) entry which is preliminary data.</text>
</comment>
<sequence length="534" mass="59237">MLERLLENWLDSASELSYQQVFVQMLSASGYTVLHSTRHCLLEFGKDVLAIAPDGVGCAFQLKGQPNKQMTVSEFRRDIQPQLVQLMSQPPAMPGFPPGIHRSYLVSNGSFSEEVQVAVSQMNTAPYPSKLELWSRGKLLDMALSASTKLWPSEIDDTRRLLDLYMADTSDQLPLGLLAGMLSSILLLDQRDSESAPPSVLELSRVSSSAMWATSIALSPFVLSENHQAVAVGWTVCRAMLQAMYEKNGGKWEVSHHFELAERAILDALAALWVEVSRRDHLAMPPGLEDSVIYGWRIGVLRGLLSSLYLANESQPLLPPEEHTDLGAWLMEERGAPDLWGEAAIACEFPPLLVLCKKGDDTRVADTLASLAATIIALNQADSRLALSSPYYDGTASFLAQMSLDVEESEKETFEGSSYMARVLLLSLAAIGEKSACKRLWRDFSKLSHRYFLHAEEWMYLVPTATQGQELTRIYPSTYEWSSLVSEAEGVGRIPNLPIWLLAMWWQACPHRASAGPWLSSLVSSRTQVTPDIQ</sequence>
<dbReference type="RefSeq" id="WP_099552193.1">
    <property type="nucleotide sequence ID" value="NZ_JAKJQX010000001.1"/>
</dbReference>
<proteinExistence type="predicted"/>
<gene>
    <name evidence="1" type="ORF">U4I38_22700</name>
</gene>
<dbReference type="EMBL" id="JAXRVB010000082">
    <property type="protein sequence ID" value="MDZ5767276.1"/>
    <property type="molecule type" value="Genomic_DNA"/>
</dbReference>
<protein>
    <submittedName>
        <fullName evidence="1">Uncharacterized protein</fullName>
    </submittedName>
</protein>
<name>A0AAJ2WQ02_STEMA</name>